<sequence>MEGSKYLWGSLPTAIYVTITIMFLVNLDRLNKQLLEGGFSSEGLEASMKLLGNNDWEALRYFGWTCALILVGLLYGCMCIYVASRHGLEGVEILIFTLNILVLIATIICLIVFIRIPIFQAILSVIVAGGFIGCAVYFYRQ</sequence>
<organism evidence="2 4">
    <name type="scientific">Listeria booriae</name>
    <dbReference type="NCBI Taxonomy" id="1552123"/>
    <lineage>
        <taxon>Bacteria</taxon>
        <taxon>Bacillati</taxon>
        <taxon>Bacillota</taxon>
        <taxon>Bacilli</taxon>
        <taxon>Bacillales</taxon>
        <taxon>Listeriaceae</taxon>
        <taxon>Listeria</taxon>
    </lineage>
</organism>
<gene>
    <name evidence="2" type="ORF">HCA52_09555</name>
    <name evidence="3" type="ORF">HCA78_17000</name>
</gene>
<protein>
    <submittedName>
        <fullName evidence="2">Uncharacterized protein</fullName>
    </submittedName>
</protein>
<accession>A0A7X0XXV1</accession>
<keyword evidence="1" id="KW-0472">Membrane</keyword>
<evidence type="ECO:0000313" key="3">
    <source>
        <dbReference type="EMBL" id="MBC2005474.1"/>
    </source>
</evidence>
<dbReference type="Proteomes" id="UP000539064">
    <property type="component" value="Unassembled WGS sequence"/>
</dbReference>
<evidence type="ECO:0000313" key="4">
    <source>
        <dbReference type="Proteomes" id="UP000539064"/>
    </source>
</evidence>
<comment type="caution">
    <text evidence="2">The sequence shown here is derived from an EMBL/GenBank/DDBJ whole genome shotgun (WGS) entry which is preliminary data.</text>
</comment>
<evidence type="ECO:0000256" key="1">
    <source>
        <dbReference type="SAM" id="Phobius"/>
    </source>
</evidence>
<keyword evidence="1" id="KW-0812">Transmembrane</keyword>
<name>A0A7X0XXV1_9LIST</name>
<evidence type="ECO:0000313" key="2">
    <source>
        <dbReference type="EMBL" id="MBC1793659.1"/>
    </source>
</evidence>
<proteinExistence type="predicted"/>
<dbReference type="EMBL" id="JAARWW010000012">
    <property type="protein sequence ID" value="MBC2005474.1"/>
    <property type="molecule type" value="Genomic_DNA"/>
</dbReference>
<dbReference type="RefSeq" id="WP_185524228.1">
    <property type="nucleotide sequence ID" value="NZ_JAARVG010000008.1"/>
</dbReference>
<dbReference type="Proteomes" id="UP000546806">
    <property type="component" value="Unassembled WGS sequence"/>
</dbReference>
<feature type="transmembrane region" description="Helical" evidence="1">
    <location>
        <begin position="61"/>
        <end position="81"/>
    </location>
</feature>
<feature type="transmembrane region" description="Helical" evidence="1">
    <location>
        <begin position="93"/>
        <end position="114"/>
    </location>
</feature>
<feature type="transmembrane region" description="Helical" evidence="1">
    <location>
        <begin position="120"/>
        <end position="139"/>
    </location>
</feature>
<evidence type="ECO:0000313" key="5">
    <source>
        <dbReference type="Proteomes" id="UP000546806"/>
    </source>
</evidence>
<keyword evidence="1" id="KW-1133">Transmembrane helix</keyword>
<dbReference type="AlphaFoldDB" id="A0A7X0XXV1"/>
<dbReference type="EMBL" id="JAARVG010000008">
    <property type="protein sequence ID" value="MBC1793659.1"/>
    <property type="molecule type" value="Genomic_DNA"/>
</dbReference>
<feature type="transmembrane region" description="Helical" evidence="1">
    <location>
        <begin position="7"/>
        <end position="25"/>
    </location>
</feature>
<reference evidence="4 5" key="1">
    <citation type="submission" date="2020-03" db="EMBL/GenBank/DDBJ databases">
        <title>Soil Listeria distribution.</title>
        <authorList>
            <person name="Liao J."/>
            <person name="Wiedmann M."/>
        </authorList>
    </citation>
    <scope>NUCLEOTIDE SEQUENCE [LARGE SCALE GENOMIC DNA]</scope>
    <source>
        <strain evidence="3 5">FSL L7-0435</strain>
        <strain evidence="2 4">FSL L7-0978</strain>
    </source>
</reference>